<dbReference type="InterPro" id="IPR036676">
    <property type="entry name" value="PurM-like_C_sf"/>
</dbReference>
<evidence type="ECO:0000313" key="5">
    <source>
        <dbReference type="Proteomes" id="UP000663722"/>
    </source>
</evidence>
<dbReference type="SUPFAM" id="SSF56042">
    <property type="entry name" value="PurM C-terminal domain-like"/>
    <property type="match status" value="1"/>
</dbReference>
<dbReference type="NCBIfam" id="TIGR01509">
    <property type="entry name" value="HAD-SF-IA-v3"/>
    <property type="match status" value="1"/>
</dbReference>
<dbReference type="InterPro" id="IPR023214">
    <property type="entry name" value="HAD_sf"/>
</dbReference>
<dbReference type="CDD" id="cd06061">
    <property type="entry name" value="PurM-like1"/>
    <property type="match status" value="1"/>
</dbReference>
<dbReference type="SFLD" id="SFLDG01129">
    <property type="entry name" value="C1.5:_HAD__Beta-PGM__Phosphata"/>
    <property type="match status" value="1"/>
</dbReference>
<dbReference type="InterPro" id="IPR011854">
    <property type="entry name" value="HypE"/>
</dbReference>
<dbReference type="Gene3D" id="3.40.50.1000">
    <property type="entry name" value="HAD superfamily/HAD-like"/>
    <property type="match status" value="1"/>
</dbReference>
<dbReference type="NCBIfam" id="TIGR01549">
    <property type="entry name" value="HAD-SF-IA-v1"/>
    <property type="match status" value="1"/>
</dbReference>
<dbReference type="Proteomes" id="UP000663722">
    <property type="component" value="Chromosome"/>
</dbReference>
<evidence type="ECO:0000259" key="2">
    <source>
        <dbReference type="Pfam" id="PF00586"/>
    </source>
</evidence>
<keyword evidence="4" id="KW-0378">Hydrolase</keyword>
<comment type="similarity">
    <text evidence="1">Belongs to the HypE family.</text>
</comment>
<proteinExistence type="inferred from homology"/>
<dbReference type="SUPFAM" id="SSF56784">
    <property type="entry name" value="HAD-like"/>
    <property type="match status" value="1"/>
</dbReference>
<dbReference type="KEGG" id="dmm:dnm_087390"/>
<evidence type="ECO:0000256" key="1">
    <source>
        <dbReference type="ARBA" id="ARBA00006243"/>
    </source>
</evidence>
<dbReference type="GO" id="GO:0016787">
    <property type="term" value="F:hydrolase activity"/>
    <property type="evidence" value="ECO:0007669"/>
    <property type="project" value="UniProtKB-KW"/>
</dbReference>
<feature type="domain" description="PurM-like N-terminal" evidence="2">
    <location>
        <begin position="245"/>
        <end position="352"/>
    </location>
</feature>
<dbReference type="PANTHER" id="PTHR30303:SF4">
    <property type="entry name" value="HYDROGENASE EXPRESSION_FORMATION PROTEIN HYPE"/>
    <property type="match status" value="1"/>
</dbReference>
<evidence type="ECO:0000259" key="3">
    <source>
        <dbReference type="Pfam" id="PF02769"/>
    </source>
</evidence>
<dbReference type="SFLD" id="SFLDS00003">
    <property type="entry name" value="Haloacid_Dehalogenase"/>
    <property type="match status" value="1"/>
</dbReference>
<dbReference type="InterPro" id="IPR036921">
    <property type="entry name" value="PurM-like_N_sf"/>
</dbReference>
<dbReference type="InterPro" id="IPR010918">
    <property type="entry name" value="PurM-like_C_dom"/>
</dbReference>
<name>A0A975GT57_9BACT</name>
<gene>
    <name evidence="4" type="ORF">dnm_087390</name>
</gene>
<dbReference type="PANTHER" id="PTHR30303">
    <property type="entry name" value="HYDROGENASE ISOENZYMES FORMATION PROTEIN HYPE"/>
    <property type="match status" value="1"/>
</dbReference>
<dbReference type="Gene3D" id="3.30.1330.10">
    <property type="entry name" value="PurM-like, N-terminal domain"/>
    <property type="match status" value="1"/>
</dbReference>
<dbReference type="Pfam" id="PF00586">
    <property type="entry name" value="AIRS"/>
    <property type="match status" value="1"/>
</dbReference>
<keyword evidence="5" id="KW-1185">Reference proteome</keyword>
<organism evidence="4 5">
    <name type="scientific">Desulfonema magnum</name>
    <dbReference type="NCBI Taxonomy" id="45655"/>
    <lineage>
        <taxon>Bacteria</taxon>
        <taxon>Pseudomonadati</taxon>
        <taxon>Thermodesulfobacteriota</taxon>
        <taxon>Desulfobacteria</taxon>
        <taxon>Desulfobacterales</taxon>
        <taxon>Desulfococcaceae</taxon>
        <taxon>Desulfonema</taxon>
    </lineage>
</organism>
<dbReference type="Pfam" id="PF02769">
    <property type="entry name" value="AIRS_C"/>
    <property type="match status" value="1"/>
</dbReference>
<dbReference type="SUPFAM" id="SSF55326">
    <property type="entry name" value="PurM N-terminal domain-like"/>
    <property type="match status" value="1"/>
</dbReference>
<dbReference type="GO" id="GO:0051604">
    <property type="term" value="P:protein maturation"/>
    <property type="evidence" value="ECO:0007669"/>
    <property type="project" value="TreeGrafter"/>
</dbReference>
<dbReference type="InterPro" id="IPR006439">
    <property type="entry name" value="HAD-SF_hydro_IA"/>
</dbReference>
<dbReference type="InterPro" id="IPR041492">
    <property type="entry name" value="HAD_2"/>
</dbReference>
<feature type="domain" description="PurM-like C-terminal" evidence="3">
    <location>
        <begin position="364"/>
        <end position="519"/>
    </location>
</feature>
<sequence length="544" mass="59363">MKNKLFYIKAVLFDFDGTLTKPGALDFPTIKKTLGCPAELPLLEFIENMTDPKQQEEAWCELERFELEAAARSEPNPQAEEMIAYLHSKGLKIGIVSRNKLGAIKRALRNFRTISFSDFDVIISRDDPVAPKPSPKSVLMAAEKLGVEASQSLMVGDFIFDIQAGQDAGAMTVFLDDETKTWKPETRSDSIKASDYTISTLGELRDIVRLGTPLRPGKFPNDLLKGVLDQFAFNDPSVLISPGIGEDTAAVDVNGEEVLILKSDPITFATDSIGHYAVLVNANDIATSGAVPRWFLTTLLFPCGTTPSDIFQVMHDLKNVCRKWGITLCGGHTEITDAVTRPVITGMLAGTVAKRDLIDKRNIRPGDRVLLTKAVSVEGTSIIAREFGNILKAQGMTEAEIRECREFLSHISVLKEAKIAGQSRGTSAMHDVTEGGVATAIEELSIAGDHKIRIDMDKIPVFPHTEKVCQFLGINPLGLIGSGSLLISCRGNSCETLISRIQQAGINISVIGEVLEQGQGIEAISHGNPAEWPRFEVDEITRLF</sequence>
<accession>A0A975GT57</accession>
<reference evidence="4" key="1">
    <citation type="journal article" date="2021" name="Microb. Physiol.">
        <title>Proteogenomic Insights into the Physiology of Marine, Sulfate-Reducing, Filamentous Desulfonema limicola and Desulfonema magnum.</title>
        <authorList>
            <person name="Schnaars V."/>
            <person name="Wohlbrand L."/>
            <person name="Scheve S."/>
            <person name="Hinrichs C."/>
            <person name="Reinhardt R."/>
            <person name="Rabus R."/>
        </authorList>
    </citation>
    <scope>NUCLEOTIDE SEQUENCE</scope>
    <source>
        <strain evidence="4">4be13</strain>
    </source>
</reference>
<protein>
    <submittedName>
        <fullName evidence="4">HAD superfamily hydrolase family protein</fullName>
    </submittedName>
</protein>
<evidence type="ECO:0000313" key="4">
    <source>
        <dbReference type="EMBL" id="QTA92652.1"/>
    </source>
</evidence>
<dbReference type="InterPro" id="IPR036412">
    <property type="entry name" value="HAD-like_sf"/>
</dbReference>
<dbReference type="Gene3D" id="3.90.650.10">
    <property type="entry name" value="PurM-like C-terminal domain"/>
    <property type="match status" value="1"/>
</dbReference>
<dbReference type="InterPro" id="IPR016188">
    <property type="entry name" value="PurM-like_N"/>
</dbReference>
<dbReference type="AlphaFoldDB" id="A0A975GT57"/>
<dbReference type="Gene3D" id="1.10.260.80">
    <property type="match status" value="1"/>
</dbReference>
<dbReference type="Pfam" id="PF13419">
    <property type="entry name" value="HAD_2"/>
    <property type="match status" value="1"/>
</dbReference>
<dbReference type="RefSeq" id="WP_207679928.1">
    <property type="nucleotide sequence ID" value="NZ_CP061800.1"/>
</dbReference>
<dbReference type="EMBL" id="CP061800">
    <property type="protein sequence ID" value="QTA92652.1"/>
    <property type="molecule type" value="Genomic_DNA"/>
</dbReference>